<evidence type="ECO:0000256" key="3">
    <source>
        <dbReference type="PROSITE-ProRule" id="PRU01091"/>
    </source>
</evidence>
<evidence type="ECO:0000259" key="4">
    <source>
        <dbReference type="PROSITE" id="PS50110"/>
    </source>
</evidence>
<keyword evidence="1 3" id="KW-0238">DNA-binding</keyword>
<dbReference type="InterPro" id="IPR001867">
    <property type="entry name" value="OmpR/PhoB-type_DNA-bd"/>
</dbReference>
<keyword evidence="2" id="KW-0597">Phosphoprotein</keyword>
<protein>
    <submittedName>
        <fullName evidence="6">Response regulator transcription factor</fullName>
    </submittedName>
</protein>
<dbReference type="SMART" id="SM00448">
    <property type="entry name" value="REC"/>
    <property type="match status" value="1"/>
</dbReference>
<dbReference type="EMBL" id="JBHRSS010000010">
    <property type="protein sequence ID" value="MFC3106205.1"/>
    <property type="molecule type" value="Genomic_DNA"/>
</dbReference>
<dbReference type="Proteomes" id="UP001595462">
    <property type="component" value="Unassembled WGS sequence"/>
</dbReference>
<dbReference type="InterPro" id="IPR001789">
    <property type="entry name" value="Sig_transdc_resp-reg_receiver"/>
</dbReference>
<dbReference type="Gene3D" id="3.40.50.2300">
    <property type="match status" value="1"/>
</dbReference>
<dbReference type="SUPFAM" id="SSF52172">
    <property type="entry name" value="CheY-like"/>
    <property type="match status" value="1"/>
</dbReference>
<dbReference type="CDD" id="cd19934">
    <property type="entry name" value="REC_OmpR_EcPhoP-like"/>
    <property type="match status" value="1"/>
</dbReference>
<dbReference type="Pfam" id="PF00072">
    <property type="entry name" value="Response_reg"/>
    <property type="match status" value="1"/>
</dbReference>
<organism evidence="6 7">
    <name type="scientific">Salinisphaera aquimarina</name>
    <dbReference type="NCBI Taxonomy" id="2094031"/>
    <lineage>
        <taxon>Bacteria</taxon>
        <taxon>Pseudomonadati</taxon>
        <taxon>Pseudomonadota</taxon>
        <taxon>Gammaproteobacteria</taxon>
        <taxon>Salinisphaerales</taxon>
        <taxon>Salinisphaeraceae</taxon>
        <taxon>Salinisphaera</taxon>
    </lineage>
</organism>
<gene>
    <name evidence="6" type="ORF">ACFOSU_20215</name>
</gene>
<feature type="domain" description="Response regulatory" evidence="4">
    <location>
        <begin position="2"/>
        <end position="116"/>
    </location>
</feature>
<feature type="modified residue" description="4-aspartylphosphate" evidence="2">
    <location>
        <position position="51"/>
    </location>
</feature>
<reference evidence="7" key="1">
    <citation type="journal article" date="2019" name="Int. J. Syst. Evol. Microbiol.">
        <title>The Global Catalogue of Microorganisms (GCM) 10K type strain sequencing project: providing services to taxonomists for standard genome sequencing and annotation.</title>
        <authorList>
            <consortium name="The Broad Institute Genomics Platform"/>
            <consortium name="The Broad Institute Genome Sequencing Center for Infectious Disease"/>
            <person name="Wu L."/>
            <person name="Ma J."/>
        </authorList>
    </citation>
    <scope>NUCLEOTIDE SEQUENCE [LARGE SCALE GENOMIC DNA]</scope>
    <source>
        <strain evidence="7">KCTC 52640</strain>
    </source>
</reference>
<feature type="domain" description="OmpR/PhoB-type" evidence="5">
    <location>
        <begin position="124"/>
        <end position="218"/>
    </location>
</feature>
<dbReference type="InterPro" id="IPR011006">
    <property type="entry name" value="CheY-like_superfamily"/>
</dbReference>
<dbReference type="PROSITE" id="PS50110">
    <property type="entry name" value="RESPONSE_REGULATORY"/>
    <property type="match status" value="1"/>
</dbReference>
<evidence type="ECO:0000313" key="6">
    <source>
        <dbReference type="EMBL" id="MFC3106205.1"/>
    </source>
</evidence>
<evidence type="ECO:0000259" key="5">
    <source>
        <dbReference type="PROSITE" id="PS51755"/>
    </source>
</evidence>
<dbReference type="CDD" id="cd00383">
    <property type="entry name" value="trans_reg_C"/>
    <property type="match status" value="1"/>
</dbReference>
<dbReference type="SMART" id="SM00862">
    <property type="entry name" value="Trans_reg_C"/>
    <property type="match status" value="1"/>
</dbReference>
<evidence type="ECO:0000313" key="7">
    <source>
        <dbReference type="Proteomes" id="UP001595462"/>
    </source>
</evidence>
<proteinExistence type="predicted"/>
<evidence type="ECO:0000256" key="2">
    <source>
        <dbReference type="PROSITE-ProRule" id="PRU00169"/>
    </source>
</evidence>
<comment type="caution">
    <text evidence="6">The sequence shown here is derived from an EMBL/GenBank/DDBJ whole genome shotgun (WGS) entry which is preliminary data.</text>
</comment>
<dbReference type="Gene3D" id="1.10.10.10">
    <property type="entry name" value="Winged helix-like DNA-binding domain superfamily/Winged helix DNA-binding domain"/>
    <property type="match status" value="1"/>
</dbReference>
<dbReference type="PANTHER" id="PTHR48111:SF37">
    <property type="entry name" value="RESPONSE REGULATOR PROTEIN CARR"/>
    <property type="match status" value="1"/>
</dbReference>
<dbReference type="PANTHER" id="PTHR48111">
    <property type="entry name" value="REGULATOR OF RPOS"/>
    <property type="match status" value="1"/>
</dbReference>
<feature type="DNA-binding region" description="OmpR/PhoB-type" evidence="3">
    <location>
        <begin position="124"/>
        <end position="218"/>
    </location>
</feature>
<evidence type="ECO:0000256" key="1">
    <source>
        <dbReference type="ARBA" id="ARBA00023125"/>
    </source>
</evidence>
<dbReference type="InterPro" id="IPR036388">
    <property type="entry name" value="WH-like_DNA-bd_sf"/>
</dbReference>
<dbReference type="PROSITE" id="PS51755">
    <property type="entry name" value="OMPR_PHOB"/>
    <property type="match status" value="1"/>
</dbReference>
<dbReference type="InterPro" id="IPR039420">
    <property type="entry name" value="WalR-like"/>
</dbReference>
<dbReference type="Gene3D" id="6.10.250.690">
    <property type="match status" value="1"/>
</dbReference>
<dbReference type="Pfam" id="PF00486">
    <property type="entry name" value="Trans_reg_C"/>
    <property type="match status" value="1"/>
</dbReference>
<dbReference type="RefSeq" id="WP_380691815.1">
    <property type="nucleotide sequence ID" value="NZ_JBHRSS010000010.1"/>
</dbReference>
<sequence>MRLLVVEDEPTLAEQLGEALAEAGYAVDVSGDGEDAAYRGATEPYDAIVLDLGLPRLDGLSVLRRWRTELIDVPVLVLTARGEWHEKVDGMDAGADDYLAKPFRMEELLARLRALIRRASGSASAVLERGGVTLDTRTARVSVADRPVRLTGHEYRVLSYLMHHAGEIVSRSELIDHIYAQDFDRDSNTIEVFIRRLRSKLGGEVIVTERGFGYRFAVHEAVAGNNGEGDD</sequence>
<keyword evidence="7" id="KW-1185">Reference proteome</keyword>
<name>A0ABV7EUI4_9GAMM</name>
<accession>A0ABV7EUI4</accession>